<feature type="signal peptide" evidence="1">
    <location>
        <begin position="1"/>
        <end position="22"/>
    </location>
</feature>
<name>Q94173_CAEEL</name>
<reference evidence="2 3" key="1">
    <citation type="journal article" date="1998" name="Science">
        <title>Genome sequence of the nematode C. elegans: a platform for investigating biology.</title>
        <authorList>
            <consortium name="The C. elegans sequencing consortium"/>
            <person name="Sulson J.E."/>
            <person name="Waterston R."/>
        </authorList>
    </citation>
    <scope>NUCLEOTIDE SEQUENCE [LARGE SCALE GENOMIC DNA]</scope>
    <source>
        <strain evidence="2 3">Bristol N2</strain>
    </source>
</reference>
<dbReference type="Bgee" id="WBGene00016612">
    <property type="expression patterns" value="Expressed in adult organism and 1 other cell type or tissue"/>
</dbReference>
<evidence type="ECO:0000313" key="2">
    <source>
        <dbReference type="EMBL" id="CCD62453.1"/>
    </source>
</evidence>
<dbReference type="RefSeq" id="NP_501002.2">
    <property type="nucleotide sequence ID" value="NM_068601.5"/>
</dbReference>
<keyword evidence="3" id="KW-1185">Reference proteome</keyword>
<dbReference type="AlphaFoldDB" id="Q94173"/>
<evidence type="ECO:0000313" key="3">
    <source>
        <dbReference type="Proteomes" id="UP000001940"/>
    </source>
</evidence>
<dbReference type="STRING" id="6239.C43G2.3a.1"/>
<dbReference type="EMBL" id="BX284604">
    <property type="protein sequence ID" value="CCD62453.1"/>
    <property type="molecule type" value="Genomic_DNA"/>
</dbReference>
<keyword evidence="5" id="KW-1267">Proteomics identification</keyword>
<dbReference type="OrthoDB" id="5870198at2759"/>
<accession>Q94173</accession>
<dbReference type="OMA" id="QITHARI"/>
<dbReference type="AGR" id="WB:WBGene00016612"/>
<protein>
    <submittedName>
        <fullName evidence="2">Secreted protein</fullName>
    </submittedName>
</protein>
<dbReference type="PIR" id="H88709">
    <property type="entry name" value="H88709"/>
</dbReference>
<gene>
    <name evidence="2 4" type="ORF">C43G2.3</name>
    <name evidence="2" type="ORF">CELE_C43G2.3</name>
</gene>
<dbReference type="eggNOG" id="ENOG502TIHQ">
    <property type="taxonomic scope" value="Eukaryota"/>
</dbReference>
<organism evidence="2 3">
    <name type="scientific">Caenorhabditis elegans</name>
    <dbReference type="NCBI Taxonomy" id="6239"/>
    <lineage>
        <taxon>Eukaryota</taxon>
        <taxon>Metazoa</taxon>
        <taxon>Ecdysozoa</taxon>
        <taxon>Nematoda</taxon>
        <taxon>Chromadorea</taxon>
        <taxon>Rhabditida</taxon>
        <taxon>Rhabditina</taxon>
        <taxon>Rhabditomorpha</taxon>
        <taxon>Rhabditoidea</taxon>
        <taxon>Rhabditidae</taxon>
        <taxon>Peloderinae</taxon>
        <taxon>Caenorhabditis</taxon>
    </lineage>
</organism>
<dbReference type="InParanoid" id="Q94173"/>
<dbReference type="GeneID" id="183418"/>
<dbReference type="PeptideAtlas" id="Q94173"/>
<dbReference type="WormBase" id="C43G2.3a">
    <property type="protein sequence ID" value="CE36277"/>
    <property type="gene ID" value="WBGene00016612"/>
</dbReference>
<evidence type="ECO:0000313" key="4">
    <source>
        <dbReference type="WormBase" id="C43G2.3a"/>
    </source>
</evidence>
<evidence type="ECO:0007829" key="5">
    <source>
        <dbReference type="PeptideAtlas" id="Q94173"/>
    </source>
</evidence>
<dbReference type="CTD" id="183418"/>
<dbReference type="FunCoup" id="Q94173">
    <property type="interactions" value="1564"/>
</dbReference>
<evidence type="ECO:0000256" key="1">
    <source>
        <dbReference type="SAM" id="SignalP"/>
    </source>
</evidence>
<dbReference type="HOGENOM" id="CLU_091819_0_0_1"/>
<dbReference type="UCSC" id="C43G2.3">
    <property type="organism name" value="c. elegans"/>
</dbReference>
<proteinExistence type="evidence at protein level"/>
<feature type="chain" id="PRO_5004320464" evidence="1">
    <location>
        <begin position="23"/>
        <end position="210"/>
    </location>
</feature>
<keyword evidence="1" id="KW-0732">Signal</keyword>
<sequence>MFSNHVLLALGLIISAAQFLNAAVTMEIKMFDPNGQCKKYLENGQKYLEITHARVLELGPKNGNNLRQIVGNHLCQGKFETGTYKFKCQSTKSSQPVDSTVTMISVRAIKQMLSGQVDYRYKADTMQMGRFISLDNLKDQKFDPSQHIAIEKIIVNGLSKNINQDFQTCFKSWPKELIADHGIYVSEPLGGQLTQWARMYFEPDQLGEAI</sequence>
<dbReference type="ExpressionAtlas" id="Q94173">
    <property type="expression patterns" value="baseline and differential"/>
</dbReference>
<dbReference type="Proteomes" id="UP000001940">
    <property type="component" value="Chromosome IV"/>
</dbReference>
<dbReference type="PaxDb" id="6239-C43G2.3"/>